<organism evidence="1 2">
    <name type="scientific">Kineosporia corallincola</name>
    <dbReference type="NCBI Taxonomy" id="2835133"/>
    <lineage>
        <taxon>Bacteria</taxon>
        <taxon>Bacillati</taxon>
        <taxon>Actinomycetota</taxon>
        <taxon>Actinomycetes</taxon>
        <taxon>Kineosporiales</taxon>
        <taxon>Kineosporiaceae</taxon>
        <taxon>Kineosporia</taxon>
    </lineage>
</organism>
<sequence>MSRRRTPYFWIPVLLLRDALGRFARLRRQLAPIRPRLRIRRPTLPVFVQLELELA</sequence>
<dbReference type="EMBL" id="JAHBAY010000015">
    <property type="protein sequence ID" value="MBT0773176.1"/>
    <property type="molecule type" value="Genomic_DNA"/>
</dbReference>
<reference evidence="1 2" key="1">
    <citation type="submission" date="2021-05" db="EMBL/GenBank/DDBJ databases">
        <title>Kineosporia and Streptomyces sp. nov. two new marine actinobacteria isolated from Coral.</title>
        <authorList>
            <person name="Buangrab K."/>
            <person name="Sutthacheep M."/>
            <person name="Yeemin T."/>
            <person name="Harunari E."/>
            <person name="Igarashi Y."/>
            <person name="Kanchanasin P."/>
            <person name="Tanasupawat S."/>
            <person name="Phongsopitanun W."/>
        </authorList>
    </citation>
    <scope>NUCLEOTIDE SEQUENCE [LARGE SCALE GENOMIC DNA]</scope>
    <source>
        <strain evidence="1 2">J2-2</strain>
    </source>
</reference>
<name>A0ABS5TPZ4_9ACTN</name>
<dbReference type="Proteomes" id="UP001197247">
    <property type="component" value="Unassembled WGS sequence"/>
</dbReference>
<accession>A0ABS5TPZ4</accession>
<evidence type="ECO:0000313" key="1">
    <source>
        <dbReference type="EMBL" id="MBT0773176.1"/>
    </source>
</evidence>
<evidence type="ECO:0000313" key="2">
    <source>
        <dbReference type="Proteomes" id="UP001197247"/>
    </source>
</evidence>
<proteinExistence type="predicted"/>
<gene>
    <name evidence="1" type="ORF">KIH74_29805</name>
</gene>
<dbReference type="RefSeq" id="WP_214159704.1">
    <property type="nucleotide sequence ID" value="NZ_JAHBAY010000015.1"/>
</dbReference>
<keyword evidence="2" id="KW-1185">Reference proteome</keyword>
<protein>
    <submittedName>
        <fullName evidence="1">Uncharacterized protein</fullName>
    </submittedName>
</protein>
<comment type="caution">
    <text evidence="1">The sequence shown here is derived from an EMBL/GenBank/DDBJ whole genome shotgun (WGS) entry which is preliminary data.</text>
</comment>